<feature type="domain" description="MHD" evidence="6">
    <location>
        <begin position="204"/>
        <end position="458"/>
    </location>
</feature>
<dbReference type="Proteomes" id="UP000279236">
    <property type="component" value="Unassembled WGS sequence"/>
</dbReference>
<dbReference type="InterPro" id="IPR022775">
    <property type="entry name" value="AP_mu_sigma_su"/>
</dbReference>
<keyword evidence="2 5" id="KW-0813">Transport</keyword>
<protein>
    <recommendedName>
        <fullName evidence="6">MHD domain-containing protein</fullName>
    </recommendedName>
</protein>
<dbReference type="InterPro" id="IPR036168">
    <property type="entry name" value="AP2_Mu_C_sf"/>
</dbReference>
<comment type="similarity">
    <text evidence="5">Belongs to the adaptor complexes medium subunit family.</text>
</comment>
<dbReference type="PROSITE" id="PS51072">
    <property type="entry name" value="MHD"/>
    <property type="match status" value="1"/>
</dbReference>
<dbReference type="PRINTS" id="PR00314">
    <property type="entry name" value="CLATHRINADPT"/>
</dbReference>
<dbReference type="PROSITE" id="PS00990">
    <property type="entry name" value="CLAT_ADAPTOR_M_1"/>
    <property type="match status" value="1"/>
</dbReference>
<dbReference type="EMBL" id="RSCE01000005">
    <property type="protein sequence ID" value="RSH82733.1"/>
    <property type="molecule type" value="Genomic_DNA"/>
</dbReference>
<sequence length="458" mass="49590">MRVDGIIILDPNGKPLITSNFAAHPPAYPAVHIDAYNHELARVRAEATAVSSSNGSSGGAAVAELDPVLWVNALGRTGTGAGAALCHLERDGLRYLVPLSDEVNPLFAFAFLESFLDTLREYLGEVTEVTVKDNFEIVYMLIEEMLDEGHPMTMEPSMLKEIVLPPSLMRKLLNVAGVSGLQSHTTAPYTAPIPWRRSAVRHANNEIYFDLVETLDAIADRRGNVIQSSVWGRVNVNSRLSGNPDLVLRFTNGKAMGDPAFHPCIRYSRWERDGALSFIPPDGKFKLVDYSAGEVSQLPVSLKAKMTVDDNGGRFALTLTPRVTARPIEDIVVSIFLGSTTTSISATPAGDRRPLGLGRAQQQQEGAVDGHVGGGTAEFDPHTQILRWTISSLVASERPPTLTGSFVSSSRPTPDPSFNVAFSISNYSFSGMRVDQLKVAGDVIAPDCRAAHRPTKET</sequence>
<dbReference type="GeneID" id="39592270"/>
<evidence type="ECO:0000256" key="2">
    <source>
        <dbReference type="ARBA" id="ARBA00022448"/>
    </source>
</evidence>
<dbReference type="Gene3D" id="2.60.40.1170">
    <property type="entry name" value="Mu homology domain, subdomain B"/>
    <property type="match status" value="2"/>
</dbReference>
<dbReference type="Gene3D" id="3.30.450.60">
    <property type="match status" value="1"/>
</dbReference>
<dbReference type="InterPro" id="IPR028565">
    <property type="entry name" value="MHD"/>
</dbReference>
<dbReference type="AlphaFoldDB" id="A0A427XV71"/>
<comment type="subcellular location">
    <subcellularLocation>
        <location evidence="1">Endomembrane system</location>
    </subcellularLocation>
</comment>
<name>A0A427XV71_9TREE</name>
<evidence type="ECO:0000313" key="8">
    <source>
        <dbReference type="Proteomes" id="UP000279236"/>
    </source>
</evidence>
<dbReference type="PANTHER" id="PTHR10529">
    <property type="entry name" value="AP COMPLEX SUBUNIT MU"/>
    <property type="match status" value="1"/>
</dbReference>
<dbReference type="CDD" id="cd14837">
    <property type="entry name" value="AP3_Mu_N"/>
    <property type="match status" value="1"/>
</dbReference>
<dbReference type="PIRSF" id="PIRSF005992">
    <property type="entry name" value="Clathrin_mu"/>
    <property type="match status" value="1"/>
</dbReference>
<evidence type="ECO:0000259" key="6">
    <source>
        <dbReference type="PROSITE" id="PS51072"/>
    </source>
</evidence>
<dbReference type="SUPFAM" id="SSF64356">
    <property type="entry name" value="SNARE-like"/>
    <property type="match status" value="1"/>
</dbReference>
<dbReference type="Pfam" id="PF00928">
    <property type="entry name" value="Adap_comp_sub"/>
    <property type="match status" value="1"/>
</dbReference>
<evidence type="ECO:0000256" key="5">
    <source>
        <dbReference type="PIRNR" id="PIRNR005992"/>
    </source>
</evidence>
<dbReference type="Pfam" id="PF01217">
    <property type="entry name" value="Clat_adaptor_s"/>
    <property type="match status" value="1"/>
</dbReference>
<dbReference type="GO" id="GO:0016192">
    <property type="term" value="P:vesicle-mediated transport"/>
    <property type="evidence" value="ECO:0007669"/>
    <property type="project" value="InterPro"/>
</dbReference>
<reference evidence="7 8" key="1">
    <citation type="submission" date="2018-11" db="EMBL/GenBank/DDBJ databases">
        <title>Genome sequence of Apiotrichum porosum DSM 27194.</title>
        <authorList>
            <person name="Aliyu H."/>
            <person name="Gorte O."/>
            <person name="Ochsenreither K."/>
        </authorList>
    </citation>
    <scope>NUCLEOTIDE SEQUENCE [LARGE SCALE GENOMIC DNA]</scope>
    <source>
        <strain evidence="7 8">DSM 27194</strain>
    </source>
</reference>
<comment type="caution">
    <text evidence="7">The sequence shown here is derived from an EMBL/GenBank/DDBJ whole genome shotgun (WGS) entry which is preliminary data.</text>
</comment>
<keyword evidence="8" id="KW-1185">Reference proteome</keyword>
<dbReference type="GO" id="GO:0012505">
    <property type="term" value="C:endomembrane system"/>
    <property type="evidence" value="ECO:0007669"/>
    <property type="project" value="UniProtKB-SubCell"/>
</dbReference>
<dbReference type="RefSeq" id="XP_028476965.1">
    <property type="nucleotide sequence ID" value="XM_028623072.1"/>
</dbReference>
<dbReference type="SUPFAM" id="SSF49447">
    <property type="entry name" value="Second domain of Mu2 adaptin subunit (ap50) of ap2 adaptor"/>
    <property type="match status" value="1"/>
</dbReference>
<dbReference type="OrthoDB" id="870at2759"/>
<keyword evidence="4" id="KW-0472">Membrane</keyword>
<gene>
    <name evidence="7" type="ORF">EHS24_007727</name>
</gene>
<dbReference type="STRING" id="105984.A0A427XV71"/>
<evidence type="ECO:0000256" key="4">
    <source>
        <dbReference type="ARBA" id="ARBA00023136"/>
    </source>
</evidence>
<dbReference type="GO" id="GO:0006886">
    <property type="term" value="P:intracellular protein transport"/>
    <property type="evidence" value="ECO:0007669"/>
    <property type="project" value="UniProtKB-UniRule"/>
</dbReference>
<evidence type="ECO:0000313" key="7">
    <source>
        <dbReference type="EMBL" id="RSH82733.1"/>
    </source>
</evidence>
<keyword evidence="3 5" id="KW-0653">Protein transport</keyword>
<dbReference type="InterPro" id="IPR011012">
    <property type="entry name" value="Longin-like_dom_sf"/>
</dbReference>
<dbReference type="InterPro" id="IPR050431">
    <property type="entry name" value="Adaptor_comp_med_subunit"/>
</dbReference>
<evidence type="ECO:0000256" key="3">
    <source>
        <dbReference type="ARBA" id="ARBA00022927"/>
    </source>
</evidence>
<dbReference type="PROSITE" id="PS00991">
    <property type="entry name" value="CLAT_ADAPTOR_M_2"/>
    <property type="match status" value="1"/>
</dbReference>
<dbReference type="GO" id="GO:0030131">
    <property type="term" value="C:clathrin adaptor complex"/>
    <property type="evidence" value="ECO:0007669"/>
    <property type="project" value="UniProtKB-UniRule"/>
</dbReference>
<organism evidence="7 8">
    <name type="scientific">Apiotrichum porosum</name>
    <dbReference type="NCBI Taxonomy" id="105984"/>
    <lineage>
        <taxon>Eukaryota</taxon>
        <taxon>Fungi</taxon>
        <taxon>Dikarya</taxon>
        <taxon>Basidiomycota</taxon>
        <taxon>Agaricomycotina</taxon>
        <taxon>Tremellomycetes</taxon>
        <taxon>Trichosporonales</taxon>
        <taxon>Trichosporonaceae</taxon>
        <taxon>Apiotrichum</taxon>
    </lineage>
</organism>
<proteinExistence type="inferred from homology"/>
<accession>A0A427XV71</accession>
<dbReference type="InterPro" id="IPR018240">
    <property type="entry name" value="Clathrin_mu_CS"/>
</dbReference>
<evidence type="ECO:0000256" key="1">
    <source>
        <dbReference type="ARBA" id="ARBA00004308"/>
    </source>
</evidence>
<dbReference type="InterPro" id="IPR001392">
    <property type="entry name" value="Clathrin_mu"/>
</dbReference>
<dbReference type="CDD" id="cd09252">
    <property type="entry name" value="AP-3_Mu3_Cterm"/>
    <property type="match status" value="1"/>
</dbReference>